<reference evidence="2 3" key="1">
    <citation type="submission" date="2024-01" db="EMBL/GenBank/DDBJ databases">
        <title>The complete chloroplast genome sequence of Lithospermum erythrorhizon: insights into the phylogenetic relationship among Boraginaceae species and the maternal lineages of purple gromwells.</title>
        <authorList>
            <person name="Okada T."/>
            <person name="Watanabe K."/>
        </authorList>
    </citation>
    <scope>NUCLEOTIDE SEQUENCE [LARGE SCALE GENOMIC DNA]</scope>
</reference>
<evidence type="ECO:0000256" key="1">
    <source>
        <dbReference type="SAM" id="MobiDB-lite"/>
    </source>
</evidence>
<dbReference type="EMBL" id="BAABME010011876">
    <property type="protein sequence ID" value="GAA0184415.1"/>
    <property type="molecule type" value="Genomic_DNA"/>
</dbReference>
<gene>
    <name evidence="2" type="ORF">LIER_31703</name>
</gene>
<evidence type="ECO:0000313" key="3">
    <source>
        <dbReference type="Proteomes" id="UP001454036"/>
    </source>
</evidence>
<feature type="region of interest" description="Disordered" evidence="1">
    <location>
        <begin position="143"/>
        <end position="165"/>
    </location>
</feature>
<organism evidence="2 3">
    <name type="scientific">Lithospermum erythrorhizon</name>
    <name type="common">Purple gromwell</name>
    <name type="synonym">Lithospermum officinale var. erythrorhizon</name>
    <dbReference type="NCBI Taxonomy" id="34254"/>
    <lineage>
        <taxon>Eukaryota</taxon>
        <taxon>Viridiplantae</taxon>
        <taxon>Streptophyta</taxon>
        <taxon>Embryophyta</taxon>
        <taxon>Tracheophyta</taxon>
        <taxon>Spermatophyta</taxon>
        <taxon>Magnoliopsida</taxon>
        <taxon>eudicotyledons</taxon>
        <taxon>Gunneridae</taxon>
        <taxon>Pentapetalae</taxon>
        <taxon>asterids</taxon>
        <taxon>lamiids</taxon>
        <taxon>Boraginales</taxon>
        <taxon>Boraginaceae</taxon>
        <taxon>Boraginoideae</taxon>
        <taxon>Lithospermeae</taxon>
        <taxon>Lithospermum</taxon>
    </lineage>
</organism>
<protein>
    <submittedName>
        <fullName evidence="2">Uncharacterized protein</fullName>
    </submittedName>
</protein>
<proteinExistence type="predicted"/>
<evidence type="ECO:0000313" key="2">
    <source>
        <dbReference type="EMBL" id="GAA0184415.1"/>
    </source>
</evidence>
<dbReference type="AlphaFoldDB" id="A0AAV3RVB3"/>
<accession>A0AAV3RVB3</accession>
<dbReference type="Proteomes" id="UP001454036">
    <property type="component" value="Unassembled WGS sequence"/>
</dbReference>
<name>A0AAV3RVB3_LITER</name>
<sequence length="188" mass="20776">MYIDKEGIGALKGLALPLTQAKKIASTPLKGFVTPVQVLKIEHEMMSPKAYDLLAKVGYDPTKDVVMGKLPPDVTESKIHGLKRDPKDATMKRVLHRKLYSWTQIDSKATTPSHNQKGSQLPYSLGESRATFKDSNTEVNLLKGGSNSKAHEKNPEQTSLPKIGGNYQEVGSMKICLSKIRRSPRHNP</sequence>
<keyword evidence="3" id="KW-1185">Reference proteome</keyword>
<comment type="caution">
    <text evidence="2">The sequence shown here is derived from an EMBL/GenBank/DDBJ whole genome shotgun (WGS) entry which is preliminary data.</text>
</comment>